<dbReference type="InterPro" id="IPR045034">
    <property type="entry name" value="O-acyltransferase_WSD1-like"/>
</dbReference>
<dbReference type="InterPro" id="IPR004255">
    <property type="entry name" value="O-acyltransferase_WSD1_N"/>
</dbReference>
<reference evidence="14 15" key="1">
    <citation type="submission" date="2014-04" db="EMBL/GenBank/DDBJ databases">
        <title>The Genome Sequence of Mycobacterium tuberculosis TKK-01-0051.</title>
        <authorList>
            <consortium name="The Broad Institute Genomics Platform"/>
            <consortium name="The Broad Institute Genome Sequencing Center for Infectious Disease"/>
            <person name="Earl A.M."/>
            <person name="Cohen K."/>
            <person name="Pym A."/>
            <person name="Bishai W."/>
            <person name="Maharaj K."/>
            <person name="Desjardins C."/>
            <person name="Abeel T."/>
            <person name="Young S."/>
            <person name="Zeng Q."/>
            <person name="Gargeya S."/>
            <person name="Abouelleil A."/>
            <person name="Alvarado L."/>
            <person name="Chapman S.B."/>
            <person name="Gainer-Dewar J."/>
            <person name="Goldberg J."/>
            <person name="Griggs A."/>
            <person name="Gujja S."/>
            <person name="Hansen M."/>
            <person name="Howarth C."/>
            <person name="Imamovic A."/>
            <person name="Larimer J."/>
            <person name="Murphy C."/>
            <person name="Naylor J."/>
            <person name="Pearson M."/>
            <person name="Poon T.W."/>
            <person name="Priest M."/>
            <person name="Roberts A."/>
            <person name="Saif S."/>
            <person name="Shea T."/>
            <person name="Sykes S."/>
            <person name="Wortman J."/>
            <person name="Nusbaum C."/>
            <person name="Birren B."/>
        </authorList>
    </citation>
    <scope>NUCLEOTIDE SEQUENCE [LARGE SCALE GENOMIC DNA]</scope>
    <source>
        <strain evidence="14 15">TKK-01-0051</strain>
    </source>
</reference>
<dbReference type="SUPFAM" id="SSF52777">
    <property type="entry name" value="CoA-dependent acyltransferases"/>
    <property type="match status" value="1"/>
</dbReference>
<evidence type="ECO:0000256" key="10">
    <source>
        <dbReference type="ARBA" id="ARBA00048109"/>
    </source>
</evidence>
<evidence type="ECO:0000256" key="4">
    <source>
        <dbReference type="ARBA" id="ARBA00013244"/>
    </source>
</evidence>
<evidence type="ECO:0000256" key="11">
    <source>
        <dbReference type="RuleBase" id="RU361241"/>
    </source>
</evidence>
<organism evidence="14 15">
    <name type="scientific">Mycobacterium [tuberculosis] TKK-01-0051</name>
    <dbReference type="NCBI Taxonomy" id="1324261"/>
    <lineage>
        <taxon>Bacteria</taxon>
        <taxon>Bacillati</taxon>
        <taxon>Actinomycetota</taxon>
        <taxon>Actinomycetes</taxon>
        <taxon>Mycobacteriales</taxon>
        <taxon>Mycobacteriaceae</taxon>
        <taxon>Mycobacterium</taxon>
        <taxon>Mycobacterium avium complex (MAC)</taxon>
    </lineage>
</organism>
<dbReference type="GO" id="GO:0005886">
    <property type="term" value="C:plasma membrane"/>
    <property type="evidence" value="ECO:0007669"/>
    <property type="project" value="TreeGrafter"/>
</dbReference>
<dbReference type="Gene3D" id="3.30.559.10">
    <property type="entry name" value="Chloramphenicol acetyltransferase-like domain"/>
    <property type="match status" value="1"/>
</dbReference>
<feature type="domain" description="O-acyltransferase WSD1 C-terminal" evidence="13">
    <location>
        <begin position="333"/>
        <end position="480"/>
    </location>
</feature>
<comment type="caution">
    <text evidence="14">The sequence shown here is derived from an EMBL/GenBank/DDBJ whole genome shotgun (WGS) entry which is preliminary data.</text>
</comment>
<proteinExistence type="inferred from homology"/>
<dbReference type="EMBL" id="JLXW01000011">
    <property type="protein sequence ID" value="KBZ59094.1"/>
    <property type="molecule type" value="Genomic_DNA"/>
</dbReference>
<keyword evidence="6 11" id="KW-0808">Transferase</keyword>
<keyword evidence="5 11" id="KW-0444">Lipid biosynthesis</keyword>
<dbReference type="PATRIC" id="fig|1324261.3.peg.4687"/>
<keyword evidence="15" id="KW-1185">Reference proteome</keyword>
<evidence type="ECO:0000256" key="3">
    <source>
        <dbReference type="ARBA" id="ARBA00009587"/>
    </source>
</evidence>
<dbReference type="PANTHER" id="PTHR31650:SF1">
    <property type="entry name" value="WAX ESTER SYNTHASE_DIACYLGLYCEROL ACYLTRANSFERASE 4-RELATED"/>
    <property type="match status" value="1"/>
</dbReference>
<keyword evidence="7 11" id="KW-0319">Glycerol metabolism</keyword>
<comment type="catalytic activity">
    <reaction evidence="10 11">
        <text>an acyl-CoA + a 1,2-diacyl-sn-glycerol = a triacyl-sn-glycerol + CoA</text>
        <dbReference type="Rhea" id="RHEA:10868"/>
        <dbReference type="ChEBI" id="CHEBI:17815"/>
        <dbReference type="ChEBI" id="CHEBI:57287"/>
        <dbReference type="ChEBI" id="CHEBI:58342"/>
        <dbReference type="ChEBI" id="CHEBI:64615"/>
        <dbReference type="EC" id="2.3.1.20"/>
    </reaction>
</comment>
<dbReference type="NCBIfam" id="TIGR02946">
    <property type="entry name" value="acyl_WS_DGAT"/>
    <property type="match status" value="1"/>
</dbReference>
<dbReference type="Gene3D" id="3.30.559.30">
    <property type="entry name" value="Nonribosomal peptide synthetase, condensation domain"/>
    <property type="match status" value="1"/>
</dbReference>
<dbReference type="Pfam" id="PF06974">
    <property type="entry name" value="WS_DGAT_C"/>
    <property type="match status" value="1"/>
</dbReference>
<name>A0A051TQ87_9MYCO</name>
<comment type="pathway">
    <text evidence="2">Lipid metabolism.</text>
</comment>
<dbReference type="EC" id="2.3.1.20" evidence="4 11"/>
<accession>A0A051TQ87</accession>
<evidence type="ECO:0000256" key="7">
    <source>
        <dbReference type="ARBA" id="ARBA00022798"/>
    </source>
</evidence>
<dbReference type="InterPro" id="IPR014292">
    <property type="entry name" value="Acyl_transf_WS/DGAT"/>
</dbReference>
<dbReference type="GO" id="GO:0051701">
    <property type="term" value="P:biological process involved in interaction with host"/>
    <property type="evidence" value="ECO:0007669"/>
    <property type="project" value="TreeGrafter"/>
</dbReference>
<protein>
    <recommendedName>
        <fullName evidence="4 11">Diacylglycerol O-acyltransferase</fullName>
        <ecNumber evidence="4 11">2.3.1.20</ecNumber>
    </recommendedName>
</protein>
<dbReference type="GO" id="GO:0019432">
    <property type="term" value="P:triglyceride biosynthetic process"/>
    <property type="evidence" value="ECO:0007669"/>
    <property type="project" value="UniProtKB-UniPathway"/>
</dbReference>
<dbReference type="PANTHER" id="PTHR31650">
    <property type="entry name" value="O-ACYLTRANSFERASE (WSD1-LIKE) FAMILY PROTEIN"/>
    <property type="match status" value="1"/>
</dbReference>
<dbReference type="UniPathway" id="UPA00282"/>
<evidence type="ECO:0000256" key="2">
    <source>
        <dbReference type="ARBA" id="ARBA00005189"/>
    </source>
</evidence>
<evidence type="ECO:0000256" key="9">
    <source>
        <dbReference type="ARBA" id="ARBA00023315"/>
    </source>
</evidence>
<evidence type="ECO:0000256" key="8">
    <source>
        <dbReference type="ARBA" id="ARBA00023098"/>
    </source>
</evidence>
<dbReference type="InterPro" id="IPR009721">
    <property type="entry name" value="O-acyltransferase_WSD1_C"/>
</dbReference>
<comment type="pathway">
    <text evidence="1 11">Glycerolipid metabolism; triacylglycerol biosynthesis.</text>
</comment>
<dbReference type="GO" id="GO:0001666">
    <property type="term" value="P:response to hypoxia"/>
    <property type="evidence" value="ECO:0007669"/>
    <property type="project" value="TreeGrafter"/>
</dbReference>
<sequence>MEAAAQRCLRTRILFSSPAVQGNNGRVKRLNGMDAMLLYSETPSLHTHTLKVAIIDAAAYDVEFSFDVFRHTLRRRLHRLEPLRYKLIDIPWRLHHPMWLQNCEVDLDYHLRRVQVPAPGGRRELDEVIGQIAGIPLDRDRPLWEFHFAEGMADHKFAIIGKMHHALADGVASANLLARLMDLTGPVQDERDNDTTCMPPSTAQLLRAAAADHARQAAALPGVIADALAGARRLRRRARQRGEQPDLARMLHAPPTFINHKVSPARTFATTTLSLAQVKQTGKQLQITINDMVMAIAAGALRELLLRYDGSADQPLVASVPATTDRSPQRISGNELGGMAVSLPTHIDDPLQRVRLTSVATTIAKENNELFGPELYGRLISYLPGVAAPHAFRWLGRRNTRNRLFNIPISNVMGPRERGRFAGAPVSEIYSAGPLITACGINITVWSYVDQLNITVIADDRTLGDTHELTDAMVGAFSELRTAAGFSDDVTAVQSAMPPAAVKPTG</sequence>
<evidence type="ECO:0000313" key="14">
    <source>
        <dbReference type="EMBL" id="KBZ59094.1"/>
    </source>
</evidence>
<dbReference type="GO" id="GO:0006071">
    <property type="term" value="P:glycerol metabolic process"/>
    <property type="evidence" value="ECO:0007669"/>
    <property type="project" value="UniProtKB-KW"/>
</dbReference>
<evidence type="ECO:0000259" key="12">
    <source>
        <dbReference type="Pfam" id="PF03007"/>
    </source>
</evidence>
<dbReference type="GO" id="GO:0004144">
    <property type="term" value="F:diacylglycerol O-acyltransferase activity"/>
    <property type="evidence" value="ECO:0007669"/>
    <property type="project" value="UniProtKB-EC"/>
</dbReference>
<dbReference type="GO" id="GO:0071731">
    <property type="term" value="P:response to nitric oxide"/>
    <property type="evidence" value="ECO:0007669"/>
    <property type="project" value="TreeGrafter"/>
</dbReference>
<evidence type="ECO:0000256" key="5">
    <source>
        <dbReference type="ARBA" id="ARBA00022516"/>
    </source>
</evidence>
<dbReference type="HOGENOM" id="CLU_024186_4_2_11"/>
<keyword evidence="9 11" id="KW-0012">Acyltransferase</keyword>
<dbReference type="Pfam" id="PF03007">
    <property type="entry name" value="WS_DGAT_cat"/>
    <property type="match status" value="1"/>
</dbReference>
<comment type="similarity">
    <text evidence="3 11">Belongs to the long-chain O-acyltransferase family.</text>
</comment>
<dbReference type="Proteomes" id="UP000025947">
    <property type="component" value="Unassembled WGS sequence"/>
</dbReference>
<evidence type="ECO:0000256" key="6">
    <source>
        <dbReference type="ARBA" id="ARBA00022679"/>
    </source>
</evidence>
<dbReference type="InterPro" id="IPR023213">
    <property type="entry name" value="CAT-like_dom_sf"/>
</dbReference>
<evidence type="ECO:0000256" key="1">
    <source>
        <dbReference type="ARBA" id="ARBA00004771"/>
    </source>
</evidence>
<evidence type="ECO:0000313" key="15">
    <source>
        <dbReference type="Proteomes" id="UP000025947"/>
    </source>
</evidence>
<dbReference type="AlphaFoldDB" id="A0A051TQ87"/>
<gene>
    <name evidence="14" type="ORF">K875_04649</name>
</gene>
<keyword evidence="8 11" id="KW-0443">Lipid metabolism</keyword>
<evidence type="ECO:0000259" key="13">
    <source>
        <dbReference type="Pfam" id="PF06974"/>
    </source>
</evidence>
<feature type="domain" description="O-acyltransferase WSD1-like N-terminal" evidence="12">
    <location>
        <begin position="30"/>
        <end position="293"/>
    </location>
</feature>